<evidence type="ECO:0000313" key="3">
    <source>
        <dbReference type="Proteomes" id="UP000055060"/>
    </source>
</evidence>
<keyword evidence="1" id="KW-0812">Transmembrane</keyword>
<keyword evidence="1" id="KW-0472">Membrane</keyword>
<keyword evidence="3" id="KW-1185">Reference proteome</keyword>
<proteinExistence type="predicted"/>
<dbReference type="AlphaFoldDB" id="A0A0S7BHT1"/>
<evidence type="ECO:0000256" key="1">
    <source>
        <dbReference type="SAM" id="Phobius"/>
    </source>
</evidence>
<keyword evidence="1" id="KW-1133">Transmembrane helix</keyword>
<gene>
    <name evidence="2" type="ORF">LARV_01086</name>
</gene>
<organism evidence="2">
    <name type="scientific">Longilinea arvoryzae</name>
    <dbReference type="NCBI Taxonomy" id="360412"/>
    <lineage>
        <taxon>Bacteria</taxon>
        <taxon>Bacillati</taxon>
        <taxon>Chloroflexota</taxon>
        <taxon>Anaerolineae</taxon>
        <taxon>Anaerolineales</taxon>
        <taxon>Anaerolineaceae</taxon>
        <taxon>Longilinea</taxon>
    </lineage>
</organism>
<name>A0A0S7BHT1_9CHLR</name>
<feature type="transmembrane region" description="Helical" evidence="1">
    <location>
        <begin position="55"/>
        <end position="74"/>
    </location>
</feature>
<dbReference type="STRING" id="360412.LARV_01086"/>
<evidence type="ECO:0000313" key="2">
    <source>
        <dbReference type="EMBL" id="GAP13333.1"/>
    </source>
</evidence>
<reference evidence="2" key="1">
    <citation type="submission" date="2015-07" db="EMBL/GenBank/DDBJ databases">
        <title>Draft Genome Sequences of Anaerolinea thermolimosa IMO-1, Bellilinea caldifistulae GOMI-1, Leptolinea tardivitalis YMTK-2, Levilinea saccharolytica KIBI-1,Longilinea arvoryzae KOME-1, Previously Described as Members of the Anaerolineaceae (Chloroflexi).</title>
        <authorList>
            <person name="Sekiguchi Y."/>
            <person name="Ohashi A."/>
            <person name="Matsuura N."/>
            <person name="Tourlousse M.D."/>
        </authorList>
    </citation>
    <scope>NUCLEOTIDE SEQUENCE [LARGE SCALE GENOMIC DNA]</scope>
    <source>
        <strain evidence="2">KOME-1</strain>
    </source>
</reference>
<accession>A0A0S7BHT1</accession>
<evidence type="ECO:0008006" key="4">
    <source>
        <dbReference type="Google" id="ProtNLM"/>
    </source>
</evidence>
<protein>
    <recommendedName>
        <fullName evidence="4">DUF4367 domain-containing protein</fullName>
    </recommendedName>
</protein>
<dbReference type="Proteomes" id="UP000055060">
    <property type="component" value="Unassembled WGS sequence"/>
</dbReference>
<dbReference type="EMBL" id="DF967972">
    <property type="protein sequence ID" value="GAP13333.1"/>
    <property type="molecule type" value="Genomic_DNA"/>
</dbReference>
<sequence length="475" mass="52206">MSDLPIKKIKIEEIEELLRSIRPQPGERYHQCMRRAPWASNTGEYRSAWMKKQRFAFVAAVMLLSVILLATPAGKVLADALMQFFTRAQGNTLPVPTDQIAPPAPTRTPAPTHALALHPAGEIVTPTPTITPTLHSQAGVMQDMTLLEAEAAIGFDLYEPLELPRDYRLIRIQYDSQQQAVTLLYASPKAATGEFFSITQGKHLPPFEVGADAAVETISIGATSAEFVRGMWFTPAGSDQAYWEDRSEIYTLRWQMEDVTIDIQFVLNESFSPAYLERDEMLAVARSLRQCKTGEACPVKNAATPTPGMGWEQAFTDVAGLETATGYDVLEPAVLPEGLSFSHARFEPSSRSVMLFYGSFGADLIRSNGPVLIVYQRPLTGEVTPNAAASDTGYPAEAIQIVEVNGYPGTIYRGSLSTGLYVEGQPTSTPAWTDEYGEISLDWTTEDWMFSLRFSGSSGARLTQEDLIAIAESLR</sequence>